<evidence type="ECO:0000313" key="1">
    <source>
        <dbReference type="EMBL" id="MCR6679041.1"/>
    </source>
</evidence>
<feature type="non-terminal residue" evidence="1">
    <location>
        <position position="1"/>
    </location>
</feature>
<accession>A0AAW5MY99</accession>
<dbReference type="EMBL" id="JANPXH010000748">
    <property type="protein sequence ID" value="MCR6679041.1"/>
    <property type="molecule type" value="Genomic_DNA"/>
</dbReference>
<comment type="caution">
    <text evidence="1">The sequence shown here is derived from an EMBL/GenBank/DDBJ whole genome shotgun (WGS) entry which is preliminary data.</text>
</comment>
<proteinExistence type="predicted"/>
<organism evidence="1 2">
    <name type="scientific">Escherichia marmotae</name>
    <dbReference type="NCBI Taxonomy" id="1499973"/>
    <lineage>
        <taxon>Bacteria</taxon>
        <taxon>Pseudomonadati</taxon>
        <taxon>Pseudomonadota</taxon>
        <taxon>Gammaproteobacteria</taxon>
        <taxon>Enterobacterales</taxon>
        <taxon>Enterobacteriaceae</taxon>
        <taxon>Escherichia</taxon>
    </lineage>
</organism>
<dbReference type="AlphaFoldDB" id="A0AAW5MY99"/>
<reference evidence="1" key="1">
    <citation type="submission" date="2022-07" db="EMBL/GenBank/DDBJ databases">
        <title>Diversity of ethanolamine utilization by human commensal Escherichia coli.</title>
        <authorList>
            <person name="Jubelin G."/>
        </authorList>
    </citation>
    <scope>NUCLEOTIDE SEQUENCE</scope>
    <source>
        <strain evidence="1">S1</strain>
    </source>
</reference>
<gene>
    <name evidence="1" type="ORF">NVV43_26470</name>
</gene>
<protein>
    <submittedName>
        <fullName evidence="1">DUF1737 domain-containing protein</fullName>
    </submittedName>
</protein>
<dbReference type="Proteomes" id="UP001206878">
    <property type="component" value="Unassembled WGS sequence"/>
</dbReference>
<name>A0AAW5MY99_9ESCH</name>
<evidence type="ECO:0000313" key="2">
    <source>
        <dbReference type="Proteomes" id="UP001206878"/>
    </source>
</evidence>
<feature type="non-terminal residue" evidence="1">
    <location>
        <position position="88"/>
    </location>
</feature>
<sequence>GYKLYRSPSCTFNGEDVIVDQAVVIDEEISGIKHSKVYTEGFTTSYYEYMNRLSEENFDIVVSPLFNVGPKLAKGLTKYIEAAVCGAI</sequence>